<dbReference type="EMBL" id="CAMPGE010005317">
    <property type="protein sequence ID" value="CAI2364169.1"/>
    <property type="molecule type" value="Genomic_DNA"/>
</dbReference>
<protein>
    <recommendedName>
        <fullName evidence="2">Potassium channel domain-containing protein</fullName>
    </recommendedName>
</protein>
<sequence>MDSGYNFYEKQQSKDSQEDSYLQDEDQLLSPKEPALLSPQNDLHEARKLNESIFNRAPTLPNKDDQGNILKNLSDDKCYDIGKSNEYFAKIKTIEYCSSFLTIANIWNCMILYETDYVNEDGQYDKYINTQLNLSSAFSLMLFFLVNFRYWVELKWKKTKNFVTQEATLWSTGSVKWMIVEGIVSIVSPHGFFKDWEFVEHNLDYDIDIHYPVNHLLCSFIFFKSYSIMRTIFLTNKYSMPRSQRVCAMTGTYADIEFSIKGSFKEYPNASLAINTLISALMCAQMLRIYERPLSAISGQRFDKYATSIWNIIVTMSTVGYGDVFPKTIFGRILGSFICIWGVVVESMMVVTLSEGLELTIPQRNSYTLLQRLFFRDDLQGKAVRALRAIFLLKKKIKAKNLLYKTKKVNLKKKQLALEMIFKRQMNKFKKKEKEMRKFNTATEVTYLYNKIYSLQEDFEKIWKSDREINQIQIESMNKLESLFNRKASEDMKNELNFISKQNDMRMTGQSFFESQLQTSIRTNFKENEEDKEAEEISEIQEKKLL</sequence>
<dbReference type="AlphaFoldDB" id="A0AAD1X7X5"/>
<comment type="caution">
    <text evidence="3">The sequence shown here is derived from an EMBL/GenBank/DDBJ whole genome shotgun (WGS) entry which is preliminary data.</text>
</comment>
<evidence type="ECO:0000313" key="4">
    <source>
        <dbReference type="Proteomes" id="UP001295684"/>
    </source>
</evidence>
<dbReference type="InterPro" id="IPR015449">
    <property type="entry name" value="K_chnl_Ca-activ_SK"/>
</dbReference>
<reference evidence="3" key="1">
    <citation type="submission" date="2023-07" db="EMBL/GenBank/DDBJ databases">
        <authorList>
            <consortium name="AG Swart"/>
            <person name="Singh M."/>
            <person name="Singh A."/>
            <person name="Seah K."/>
            <person name="Emmerich C."/>
        </authorList>
    </citation>
    <scope>NUCLEOTIDE SEQUENCE</scope>
    <source>
        <strain evidence="3">DP1</strain>
    </source>
</reference>
<accession>A0AAD1X7X5</accession>
<name>A0AAD1X7X5_EUPCR</name>
<feature type="region of interest" description="Disordered" evidence="1">
    <location>
        <begin position="1"/>
        <end position="41"/>
    </location>
</feature>
<feature type="domain" description="Potassium channel" evidence="2">
    <location>
        <begin position="304"/>
        <end position="353"/>
    </location>
</feature>
<evidence type="ECO:0000313" key="3">
    <source>
        <dbReference type="EMBL" id="CAI2364169.1"/>
    </source>
</evidence>
<proteinExistence type="predicted"/>
<dbReference type="Proteomes" id="UP001295684">
    <property type="component" value="Unassembled WGS sequence"/>
</dbReference>
<dbReference type="Pfam" id="PF07885">
    <property type="entry name" value="Ion_trans_2"/>
    <property type="match status" value="1"/>
</dbReference>
<dbReference type="InterPro" id="IPR013099">
    <property type="entry name" value="K_chnl_dom"/>
</dbReference>
<feature type="compositionally biased region" description="Acidic residues" evidence="1">
    <location>
        <begin position="530"/>
        <end position="539"/>
    </location>
</feature>
<dbReference type="GO" id="GO:0016020">
    <property type="term" value="C:membrane"/>
    <property type="evidence" value="ECO:0007669"/>
    <property type="project" value="InterPro"/>
</dbReference>
<keyword evidence="4" id="KW-1185">Reference proteome</keyword>
<dbReference type="Gene3D" id="1.10.287.70">
    <property type="match status" value="1"/>
</dbReference>
<evidence type="ECO:0000256" key="1">
    <source>
        <dbReference type="SAM" id="MobiDB-lite"/>
    </source>
</evidence>
<evidence type="ECO:0000259" key="2">
    <source>
        <dbReference type="Pfam" id="PF07885"/>
    </source>
</evidence>
<dbReference type="SUPFAM" id="SSF81324">
    <property type="entry name" value="Voltage-gated potassium channels"/>
    <property type="match status" value="1"/>
</dbReference>
<feature type="region of interest" description="Disordered" evidence="1">
    <location>
        <begin position="527"/>
        <end position="546"/>
    </location>
</feature>
<dbReference type="PANTHER" id="PTHR10153">
    <property type="entry name" value="SMALL CONDUCTANCE CALCIUM-ACTIVATED POTASSIUM CHANNEL"/>
    <property type="match status" value="1"/>
</dbReference>
<organism evidence="3 4">
    <name type="scientific">Euplotes crassus</name>
    <dbReference type="NCBI Taxonomy" id="5936"/>
    <lineage>
        <taxon>Eukaryota</taxon>
        <taxon>Sar</taxon>
        <taxon>Alveolata</taxon>
        <taxon>Ciliophora</taxon>
        <taxon>Intramacronucleata</taxon>
        <taxon>Spirotrichea</taxon>
        <taxon>Hypotrichia</taxon>
        <taxon>Euplotida</taxon>
        <taxon>Euplotidae</taxon>
        <taxon>Moneuplotes</taxon>
    </lineage>
</organism>
<dbReference type="GO" id="GO:0016286">
    <property type="term" value="F:small conductance calcium-activated potassium channel activity"/>
    <property type="evidence" value="ECO:0007669"/>
    <property type="project" value="InterPro"/>
</dbReference>
<gene>
    <name evidence="3" type="ORF">ECRASSUSDP1_LOCUS5511</name>
</gene>